<gene>
    <name evidence="4" type="ORF">NSA47_04760</name>
</gene>
<sequence length="561" mass="64343">MKLWPRNTYGNLKRVKEILGVFIKYGFYNQLNQLGLLKHLRVHPVRKNLSNDKDHLARGQRVRMALEELGTTFIKFGQILSTRRDLLPADIIVELENLQDDVAPISFEMIKKIIEEELQGELQDLFWNFEKKPLATASIAQVHEAQLKDGKRVVVKIQRPEIEKNISSDIGILEEVASFLDHRTKYSKLYDFTALARDFKESLYKELDFHNEARNINIFRKNFKNNKNIFFPLVYEEYTTEKILTMEYIQGNALRDIESSGGKNFNPVIIAERLTTSILEQILRDGFFHGDPHPGNIRVLSENRIVFLDMGIVGQLGEKKREQFFRMIVGITLRNSKLMVQAISEIGTMGESIDFKRLEKEIDRMKDQYLEVPLKEIQIGKVLNEIFLLAFQYHITIPNEFAMLVKTLIILEGLVAKLDPSLNIVEIAQPITQKLLLDIYSPKKLAKDMGGSILDYAKLFRELPGSFLNILNKFDKKETQIVVHLKNEEKIIKTINKMANQLSFSVALLALSIVISGFIVGMSLQGNAFNIIGINFVKIGLMASVAMGLWLIVSIIRTGRF</sequence>
<dbReference type="AlphaFoldDB" id="A0AAE3HF43"/>
<accession>A0AAE3HF43</accession>
<feature type="transmembrane region" description="Helical" evidence="2">
    <location>
        <begin position="502"/>
        <end position="524"/>
    </location>
</feature>
<dbReference type="CDD" id="cd05121">
    <property type="entry name" value="ABC1_ADCK3-like"/>
    <property type="match status" value="1"/>
</dbReference>
<dbReference type="PANTHER" id="PTHR10566:SF113">
    <property type="entry name" value="PROTEIN ACTIVITY OF BC1 COMPLEX KINASE 7, CHLOROPLASTIC"/>
    <property type="match status" value="1"/>
</dbReference>
<keyword evidence="5" id="KW-1185">Reference proteome</keyword>
<dbReference type="PANTHER" id="PTHR10566">
    <property type="entry name" value="CHAPERONE-ACTIVITY OF BC1 COMPLEX CABC1 -RELATED"/>
    <property type="match status" value="1"/>
</dbReference>
<organism evidence="4 5">
    <name type="scientific">Irregularibacter muris</name>
    <dbReference type="NCBI Taxonomy" id="1796619"/>
    <lineage>
        <taxon>Bacteria</taxon>
        <taxon>Bacillati</taxon>
        <taxon>Bacillota</taxon>
        <taxon>Clostridia</taxon>
        <taxon>Eubacteriales</taxon>
        <taxon>Eubacteriaceae</taxon>
        <taxon>Irregularibacter</taxon>
    </lineage>
</organism>
<dbReference type="SUPFAM" id="SSF56112">
    <property type="entry name" value="Protein kinase-like (PK-like)"/>
    <property type="match status" value="1"/>
</dbReference>
<keyword evidence="2" id="KW-0812">Transmembrane</keyword>
<keyword evidence="2" id="KW-1133">Transmembrane helix</keyword>
<dbReference type="Proteomes" id="UP001205748">
    <property type="component" value="Unassembled WGS sequence"/>
</dbReference>
<dbReference type="Pfam" id="PF03109">
    <property type="entry name" value="ABC1"/>
    <property type="match status" value="1"/>
</dbReference>
<evidence type="ECO:0000313" key="4">
    <source>
        <dbReference type="EMBL" id="MCR1898299.1"/>
    </source>
</evidence>
<dbReference type="RefSeq" id="WP_257529772.1">
    <property type="nucleotide sequence ID" value="NZ_JANKAS010000003.1"/>
</dbReference>
<reference evidence="4" key="1">
    <citation type="submission" date="2022-07" db="EMBL/GenBank/DDBJ databases">
        <title>Enhanced cultured diversity of the mouse gut microbiota enables custom-made synthetic communities.</title>
        <authorList>
            <person name="Afrizal A."/>
        </authorList>
    </citation>
    <scope>NUCLEOTIDE SEQUENCE</scope>
    <source>
        <strain evidence="4">DSM 28593</strain>
    </source>
</reference>
<feature type="domain" description="ABC1 atypical kinase-like" evidence="3">
    <location>
        <begin position="98"/>
        <end position="341"/>
    </location>
</feature>
<dbReference type="InterPro" id="IPR011009">
    <property type="entry name" value="Kinase-like_dom_sf"/>
</dbReference>
<feature type="transmembrane region" description="Helical" evidence="2">
    <location>
        <begin position="536"/>
        <end position="556"/>
    </location>
</feature>
<name>A0AAE3HF43_9FIRM</name>
<dbReference type="Gene3D" id="1.10.510.10">
    <property type="entry name" value="Transferase(Phosphotransferase) domain 1"/>
    <property type="match status" value="1"/>
</dbReference>
<protein>
    <submittedName>
        <fullName evidence="4">AarF/UbiB family protein</fullName>
    </submittedName>
</protein>
<dbReference type="InterPro" id="IPR004147">
    <property type="entry name" value="ABC1_dom"/>
</dbReference>
<evidence type="ECO:0000256" key="2">
    <source>
        <dbReference type="SAM" id="Phobius"/>
    </source>
</evidence>
<evidence type="ECO:0000313" key="5">
    <source>
        <dbReference type="Proteomes" id="UP001205748"/>
    </source>
</evidence>
<keyword evidence="2" id="KW-0472">Membrane</keyword>
<comment type="caution">
    <text evidence="4">The sequence shown here is derived from an EMBL/GenBank/DDBJ whole genome shotgun (WGS) entry which is preliminary data.</text>
</comment>
<dbReference type="EMBL" id="JANKAS010000003">
    <property type="protein sequence ID" value="MCR1898299.1"/>
    <property type="molecule type" value="Genomic_DNA"/>
</dbReference>
<evidence type="ECO:0000256" key="1">
    <source>
        <dbReference type="ARBA" id="ARBA00009670"/>
    </source>
</evidence>
<comment type="similarity">
    <text evidence="1">Belongs to the protein kinase superfamily. ADCK protein kinase family.</text>
</comment>
<dbReference type="InterPro" id="IPR050154">
    <property type="entry name" value="UbiB_kinase"/>
</dbReference>
<proteinExistence type="inferred from homology"/>
<evidence type="ECO:0000259" key="3">
    <source>
        <dbReference type="Pfam" id="PF03109"/>
    </source>
</evidence>